<evidence type="ECO:0000259" key="2">
    <source>
        <dbReference type="PROSITE" id="PS00498"/>
    </source>
</evidence>
<accession>A0A2T0QC93</accession>
<feature type="chain" id="PRO_5015599246" evidence="1">
    <location>
        <begin position="38"/>
        <end position="602"/>
    </location>
</feature>
<dbReference type="RefSeq" id="WP_106237355.1">
    <property type="nucleotide sequence ID" value="NZ_PVZC01000001.1"/>
</dbReference>
<dbReference type="Proteomes" id="UP000237846">
    <property type="component" value="Unassembled WGS sequence"/>
</dbReference>
<protein>
    <submittedName>
        <fullName evidence="3">Sporulation and spore germination protein</fullName>
    </submittedName>
</protein>
<dbReference type="Pfam" id="PF25976">
    <property type="entry name" value="LpqB_N"/>
    <property type="match status" value="1"/>
</dbReference>
<dbReference type="SMART" id="SM00909">
    <property type="entry name" value="Germane"/>
    <property type="match status" value="1"/>
</dbReference>
<evidence type="ECO:0000256" key="1">
    <source>
        <dbReference type="SAM" id="SignalP"/>
    </source>
</evidence>
<feature type="signal peptide" evidence="1">
    <location>
        <begin position="1"/>
        <end position="37"/>
    </location>
</feature>
<dbReference type="InterPro" id="IPR002227">
    <property type="entry name" value="Tyrosinase_Cu-bd"/>
</dbReference>
<reference evidence="3 4" key="1">
    <citation type="submission" date="2018-03" db="EMBL/GenBank/DDBJ databases">
        <title>Genomic Encyclopedia of Archaeal and Bacterial Type Strains, Phase II (KMG-II): from individual species to whole genera.</title>
        <authorList>
            <person name="Goeker M."/>
        </authorList>
    </citation>
    <scope>NUCLEOTIDE SEQUENCE [LARGE SCALE GENOMIC DNA]</scope>
    <source>
        <strain evidence="3 4">DSM 45601</strain>
    </source>
</reference>
<dbReference type="AlphaFoldDB" id="A0A2T0QC93"/>
<dbReference type="GO" id="GO:0016491">
    <property type="term" value="F:oxidoreductase activity"/>
    <property type="evidence" value="ECO:0007669"/>
    <property type="project" value="InterPro"/>
</dbReference>
<evidence type="ECO:0000313" key="4">
    <source>
        <dbReference type="Proteomes" id="UP000237846"/>
    </source>
</evidence>
<dbReference type="Pfam" id="PF10647">
    <property type="entry name" value="Gmad1"/>
    <property type="match status" value="1"/>
</dbReference>
<comment type="caution">
    <text evidence="3">The sequence shown here is derived from an EMBL/GenBank/DDBJ whole genome shotgun (WGS) entry which is preliminary data.</text>
</comment>
<dbReference type="InterPro" id="IPR059026">
    <property type="entry name" value="LpqB_N"/>
</dbReference>
<proteinExistence type="predicted"/>
<dbReference type="Pfam" id="PF10646">
    <property type="entry name" value="Germane"/>
    <property type="match status" value="1"/>
</dbReference>
<dbReference type="InterPro" id="IPR019606">
    <property type="entry name" value="GerMN"/>
</dbReference>
<dbReference type="EMBL" id="PVZC01000001">
    <property type="protein sequence ID" value="PRY01518.1"/>
    <property type="molecule type" value="Genomic_DNA"/>
</dbReference>
<gene>
    <name evidence="3" type="ORF">CLV72_101100</name>
</gene>
<dbReference type="PROSITE" id="PS00498">
    <property type="entry name" value="TYROSINASE_2"/>
    <property type="match status" value="1"/>
</dbReference>
<name>A0A2T0QC93_9ACTN</name>
<evidence type="ECO:0000313" key="3">
    <source>
        <dbReference type="EMBL" id="PRY01518.1"/>
    </source>
</evidence>
<feature type="domain" description="Tyrosinase copper-binding" evidence="2">
    <location>
        <begin position="211"/>
        <end position="222"/>
    </location>
</feature>
<keyword evidence="1" id="KW-0732">Signal</keyword>
<dbReference type="InterPro" id="IPR018910">
    <property type="entry name" value="LpqB_C"/>
</dbReference>
<dbReference type="OrthoDB" id="3226781at2"/>
<dbReference type="SUPFAM" id="SSF82171">
    <property type="entry name" value="DPP6 N-terminal domain-like"/>
    <property type="match status" value="1"/>
</dbReference>
<organism evidence="3 4">
    <name type="scientific">Allonocardiopsis opalescens</name>
    <dbReference type="NCBI Taxonomy" id="1144618"/>
    <lineage>
        <taxon>Bacteria</taxon>
        <taxon>Bacillati</taxon>
        <taxon>Actinomycetota</taxon>
        <taxon>Actinomycetes</taxon>
        <taxon>Streptosporangiales</taxon>
        <taxon>Allonocardiopsis</taxon>
    </lineage>
</organism>
<keyword evidence="4" id="KW-1185">Reference proteome</keyword>
<sequence>MSDTPAARPPRRRRSPLGAALTAIAAAVALSSLSACAMVPTGGPVMQGSGGAGSADGADPYIGLLPPPPAADANERELVTGFLTALGSLENDYGAARDYLTPDAQQTWQPSSSIVVYENHELVATLPEEGGRASVTLRADEVATIQPGGQYVAAEPGSRVEETFRLERVDGQWRIAELPERLLLNRSSSSRAYRPMQLYYFSPDMERLVPDPVFLPIHSRSDLAFQLVAALVRGGTEWLSPAVRTAFPEGTELLGVSADGGEFTVDLSAEVAQASADARRAMSAQLLWTLSGLPEVQSVRLLTAGNPVEVPGMDEDGVQTVDMWAEYDPDAVGENAHAYLAQSTGLAQLDSRPPFALSQVAGPAGDGSAPLARPAVSLDGQWAAGLSPGGDQVQLIRLRQDAQVETVLTDGDFVALSWDPYGGLWVVERRGTAEEPTSVVWLLRDGTDPVQVSVPELADQEILQWRVSRDGARAAAVVAREGEDGTGVLLGRIVHTGEEAGAEAFVPLATQLSEVTDLAWRDAGTLALIGRLEGRSLQAYEVPVHGTELISASAPSGVEMQSITATPGQPLLAGASDGWIWYTDDTLVWQHAAEGAYAAYPG</sequence>